<feature type="binding site" description="axial binding residue" evidence="9">
    <location>
        <position position="42"/>
    </location>
    <ligand>
        <name>heme c</name>
        <dbReference type="ChEBI" id="CHEBI:61717"/>
        <label>1</label>
    </ligand>
    <ligandPart>
        <name>Fe</name>
        <dbReference type="ChEBI" id="CHEBI:18248"/>
    </ligandPart>
</feature>
<evidence type="ECO:0000256" key="10">
    <source>
        <dbReference type="SAM" id="SignalP"/>
    </source>
</evidence>
<evidence type="ECO:0000313" key="12">
    <source>
        <dbReference type="EMBL" id="ABM63155.1"/>
    </source>
</evidence>
<feature type="binding site" description="axial binding residue" evidence="9">
    <location>
        <position position="184"/>
    </location>
    <ligand>
        <name>heme c</name>
        <dbReference type="ChEBI" id="CHEBI:61717"/>
        <label>2</label>
    </ligand>
    <ligandPart>
        <name>Fe</name>
        <dbReference type="ChEBI" id="CHEBI:18248"/>
    </ligandPart>
</feature>
<keyword evidence="6" id="KW-0249">Electron transport</keyword>
<sequence length="214" mass="23624">MHKRTLTGYTVAALALGATTAQAEIDLDAGEQLNNEVCVACHGATGVSDVPEWPSHAGQHKDYIVYHMELFRDENRWDPEFLMTPNATELSDEDIRNVAAWLEKQDPPPSQDVDEELAEQGREIYHSGIADQNVASCASCHGPNGEGIKGGQFAAVAGQQEIYLNDSLTAFKNEDRESDRNRMMRDTAGRMTEEDIEAVSAYMASMTLLDDEDE</sequence>
<feature type="signal peptide" evidence="10">
    <location>
        <begin position="1"/>
        <end position="23"/>
    </location>
</feature>
<feature type="binding site" description="axial binding residue" evidence="9">
    <location>
        <position position="83"/>
    </location>
    <ligand>
        <name>heme c</name>
        <dbReference type="ChEBI" id="CHEBI:61717"/>
        <label>1</label>
    </ligand>
    <ligandPart>
        <name>Fe</name>
        <dbReference type="ChEBI" id="CHEBI:18248"/>
    </ligandPart>
</feature>
<dbReference type="Proteomes" id="UP000000647">
    <property type="component" value="Chromosome"/>
</dbReference>
<dbReference type="GO" id="GO:0009055">
    <property type="term" value="F:electron transfer activity"/>
    <property type="evidence" value="ECO:0007669"/>
    <property type="project" value="InterPro"/>
</dbReference>
<evidence type="ECO:0000256" key="5">
    <source>
        <dbReference type="ARBA" id="ARBA00022764"/>
    </source>
</evidence>
<dbReference type="STRING" id="349124.Hhal_2392"/>
<dbReference type="Pfam" id="PF00034">
    <property type="entry name" value="Cytochrom_C"/>
    <property type="match status" value="2"/>
</dbReference>
<dbReference type="InterPro" id="IPR024167">
    <property type="entry name" value="Cytochrome_c4-like"/>
</dbReference>
<reference evidence="12 13" key="2">
    <citation type="journal article" date="2013" name="Stand. Genomic Sci.">
        <title>Complete genome sequence of Halorhodospira halophila SL1.</title>
        <authorList>
            <person name="Challacombe J.F."/>
            <person name="Majid S."/>
            <person name="Deole R."/>
            <person name="Brettin T.S."/>
            <person name="Bruce D."/>
            <person name="Delano S.F."/>
            <person name="Detter J.C."/>
            <person name="Gleasner C.D."/>
            <person name="Han C.S."/>
            <person name="Misra M."/>
            <person name="Reitenga K.G."/>
            <person name="Mikhailova N."/>
            <person name="Woyke T."/>
            <person name="Pitluck S."/>
            <person name="Nolan M."/>
            <person name="Land M.L."/>
            <person name="Saunders E."/>
            <person name="Tapia R."/>
            <person name="Lapidus A."/>
            <person name="Ivanova N."/>
            <person name="Hoff W.D."/>
        </authorList>
    </citation>
    <scope>NUCLEOTIDE SEQUENCE [LARGE SCALE GENOMIC DNA]</scope>
    <source>
        <strain evidence="13">DSM 244 / SL1</strain>
    </source>
</reference>
<evidence type="ECO:0000259" key="11">
    <source>
        <dbReference type="PROSITE" id="PS51007"/>
    </source>
</evidence>
<evidence type="ECO:0000256" key="6">
    <source>
        <dbReference type="ARBA" id="ARBA00022982"/>
    </source>
</evidence>
<evidence type="ECO:0000256" key="1">
    <source>
        <dbReference type="ARBA" id="ARBA00004418"/>
    </source>
</evidence>
<dbReference type="GO" id="GO:0042597">
    <property type="term" value="C:periplasmic space"/>
    <property type="evidence" value="ECO:0007669"/>
    <property type="project" value="UniProtKB-SubCell"/>
</dbReference>
<dbReference type="HOGENOM" id="CLU_076280_2_1_6"/>
<dbReference type="GO" id="GO:0020037">
    <property type="term" value="F:heme binding"/>
    <property type="evidence" value="ECO:0007669"/>
    <property type="project" value="InterPro"/>
</dbReference>
<feature type="domain" description="Cytochrome c" evidence="11">
    <location>
        <begin position="25"/>
        <end position="106"/>
    </location>
</feature>
<dbReference type="EMBL" id="CP000544">
    <property type="protein sequence ID" value="ABM63155.1"/>
    <property type="molecule type" value="Genomic_DNA"/>
</dbReference>
<feature type="binding site" description="covalent" evidence="8">
    <location>
        <position position="41"/>
    </location>
    <ligand>
        <name>heme c</name>
        <dbReference type="ChEBI" id="CHEBI:61717"/>
        <label>1</label>
    </ligand>
</feature>
<keyword evidence="3 8" id="KW-0349">Heme</keyword>
<evidence type="ECO:0000313" key="13">
    <source>
        <dbReference type="Proteomes" id="UP000000647"/>
    </source>
</evidence>
<reference evidence="13" key="1">
    <citation type="submission" date="2006-12" db="EMBL/GenBank/DDBJ databases">
        <title>Complete sequence of Halorhodospira halophila SL1.</title>
        <authorList>
            <consortium name="US DOE Joint Genome Institute"/>
            <person name="Copeland A."/>
            <person name="Lucas S."/>
            <person name="Lapidus A."/>
            <person name="Barry K."/>
            <person name="Detter J.C."/>
            <person name="Glavina del Rio T."/>
            <person name="Hammon N."/>
            <person name="Israni S."/>
            <person name="Dalin E."/>
            <person name="Tice H."/>
            <person name="Pitluck S."/>
            <person name="Saunders E."/>
            <person name="Brettin T."/>
            <person name="Bruce D."/>
            <person name="Han C."/>
            <person name="Tapia R."/>
            <person name="Schmutz J."/>
            <person name="Larimer F."/>
            <person name="Land M."/>
            <person name="Hauser L."/>
            <person name="Kyrpides N."/>
            <person name="Mikhailova N."/>
            <person name="Hoff W."/>
            <person name="Richardson P."/>
        </authorList>
    </citation>
    <scope>NUCLEOTIDE SEQUENCE [LARGE SCALE GENOMIC DNA]</scope>
    <source>
        <strain evidence="13">DSM 244 / SL1</strain>
    </source>
</reference>
<keyword evidence="2" id="KW-0813">Transport</keyword>
<dbReference type="GO" id="GO:0005506">
    <property type="term" value="F:iron ion binding"/>
    <property type="evidence" value="ECO:0007669"/>
    <property type="project" value="InterPro"/>
</dbReference>
<feature type="binding site" description="covalent" evidence="8">
    <location>
        <position position="137"/>
    </location>
    <ligand>
        <name>heme c</name>
        <dbReference type="ChEBI" id="CHEBI:61717"/>
        <label>2</label>
    </ligand>
</feature>
<evidence type="ECO:0000256" key="7">
    <source>
        <dbReference type="ARBA" id="ARBA00023004"/>
    </source>
</evidence>
<feature type="chain" id="PRO_5002640501" evidence="10">
    <location>
        <begin position="24"/>
        <end position="214"/>
    </location>
</feature>
<dbReference type="AlphaFoldDB" id="A1WZP3"/>
<name>A1WZP3_HALHL</name>
<keyword evidence="7 9" id="KW-0408">Iron</keyword>
<keyword evidence="10" id="KW-0732">Signal</keyword>
<feature type="binding site" description="covalent" evidence="8">
    <location>
        <position position="38"/>
    </location>
    <ligand>
        <name>heme c</name>
        <dbReference type="ChEBI" id="CHEBI:61717"/>
        <label>1</label>
    </ligand>
</feature>
<evidence type="ECO:0000256" key="3">
    <source>
        <dbReference type="ARBA" id="ARBA00022617"/>
    </source>
</evidence>
<dbReference type="RefSeq" id="WP_011815177.1">
    <property type="nucleotide sequence ID" value="NC_008789.1"/>
</dbReference>
<protein>
    <submittedName>
        <fullName evidence="12">Cytochrome c, class I</fullName>
    </submittedName>
</protein>
<evidence type="ECO:0000256" key="4">
    <source>
        <dbReference type="ARBA" id="ARBA00022723"/>
    </source>
</evidence>
<dbReference type="InterPro" id="IPR036909">
    <property type="entry name" value="Cyt_c-like_dom_sf"/>
</dbReference>
<organism evidence="12 13">
    <name type="scientific">Halorhodospira halophila (strain DSM 244 / SL1)</name>
    <name type="common">Ectothiorhodospira halophila (strain DSM 244 / SL1)</name>
    <dbReference type="NCBI Taxonomy" id="349124"/>
    <lineage>
        <taxon>Bacteria</taxon>
        <taxon>Pseudomonadati</taxon>
        <taxon>Pseudomonadota</taxon>
        <taxon>Gammaproteobacteria</taxon>
        <taxon>Chromatiales</taxon>
        <taxon>Ectothiorhodospiraceae</taxon>
        <taxon>Halorhodospira</taxon>
    </lineage>
</organism>
<feature type="binding site" description="axial binding residue" evidence="9">
    <location>
        <position position="141"/>
    </location>
    <ligand>
        <name>heme c</name>
        <dbReference type="ChEBI" id="CHEBI:61717"/>
        <label>2</label>
    </ligand>
    <ligandPart>
        <name>Fe</name>
        <dbReference type="ChEBI" id="CHEBI:18248"/>
    </ligandPart>
</feature>
<comment type="PTM">
    <text evidence="8">Binds 2 heme c groups covalently per subunit.</text>
</comment>
<dbReference type="PANTHER" id="PTHR33751:SF9">
    <property type="entry name" value="CYTOCHROME C4"/>
    <property type="match status" value="1"/>
</dbReference>
<dbReference type="eggNOG" id="COG2863">
    <property type="taxonomic scope" value="Bacteria"/>
</dbReference>
<keyword evidence="5" id="KW-0574">Periplasm</keyword>
<evidence type="ECO:0000256" key="9">
    <source>
        <dbReference type="PIRSR" id="PIRSR000005-2"/>
    </source>
</evidence>
<dbReference type="PANTHER" id="PTHR33751">
    <property type="entry name" value="CBB3-TYPE CYTOCHROME C OXIDASE SUBUNIT FIXP"/>
    <property type="match status" value="1"/>
</dbReference>
<feature type="binding site" description="covalent" evidence="8">
    <location>
        <position position="140"/>
    </location>
    <ligand>
        <name>heme c</name>
        <dbReference type="ChEBI" id="CHEBI:61717"/>
        <label>2</label>
    </ligand>
</feature>
<comment type="subcellular location">
    <subcellularLocation>
        <location evidence="1">Periplasm</location>
    </subcellularLocation>
</comment>
<gene>
    <name evidence="12" type="ordered locus">Hhal_2392</name>
</gene>
<dbReference type="PIRSF" id="PIRSF000005">
    <property type="entry name" value="Cytochrome_c4"/>
    <property type="match status" value="1"/>
</dbReference>
<evidence type="ECO:0000256" key="2">
    <source>
        <dbReference type="ARBA" id="ARBA00022448"/>
    </source>
</evidence>
<dbReference type="InterPro" id="IPR050597">
    <property type="entry name" value="Cytochrome_c_Oxidase_Subunit"/>
</dbReference>
<dbReference type="SUPFAM" id="SSF46626">
    <property type="entry name" value="Cytochrome c"/>
    <property type="match status" value="2"/>
</dbReference>
<proteinExistence type="predicted"/>
<dbReference type="InterPro" id="IPR009056">
    <property type="entry name" value="Cyt_c-like_dom"/>
</dbReference>
<dbReference type="PROSITE" id="PS51007">
    <property type="entry name" value="CYTC"/>
    <property type="match status" value="2"/>
</dbReference>
<keyword evidence="13" id="KW-1185">Reference proteome</keyword>
<feature type="domain" description="Cytochrome c" evidence="11">
    <location>
        <begin position="116"/>
        <end position="207"/>
    </location>
</feature>
<dbReference type="KEGG" id="hha:Hhal_2392"/>
<accession>A1WZP3</accession>
<keyword evidence="4 9" id="KW-0479">Metal-binding</keyword>
<evidence type="ECO:0000256" key="8">
    <source>
        <dbReference type="PIRSR" id="PIRSR000005-1"/>
    </source>
</evidence>
<dbReference type="OrthoDB" id="9773456at2"/>
<dbReference type="Gene3D" id="1.10.760.10">
    <property type="entry name" value="Cytochrome c-like domain"/>
    <property type="match status" value="2"/>
</dbReference>